<feature type="region of interest" description="Disordered" evidence="1">
    <location>
        <begin position="49"/>
        <end position="68"/>
    </location>
</feature>
<dbReference type="AlphaFoldDB" id="A0A645CDU6"/>
<evidence type="ECO:0000313" key="2">
    <source>
        <dbReference type="EMBL" id="MPM75052.1"/>
    </source>
</evidence>
<gene>
    <name evidence="2" type="ORF">SDC9_122043</name>
</gene>
<protein>
    <submittedName>
        <fullName evidence="2">Uncharacterized protein</fullName>
    </submittedName>
</protein>
<name>A0A645CDU6_9ZZZZ</name>
<sequence>MFVRPYTRLSVSYIRVNSGVLVFPRRIAPFFLRRDRTVASFTGTKSFRPRVPPAETTPAESKESFSVMGTPWRGPKHSPFASARSARAASDRAASAQTWTTAFSFGFTSRIRRRNASVTSTDDISPARITWANPRTDISGISFMMSPFKKKSLTFGKIDFNLFSFVRYHCLIVSYFRGVLNVHKEAPAGVLLPRNACTIKTGAGLRRIILKEEKRLAMA</sequence>
<comment type="caution">
    <text evidence="2">The sequence shown here is derived from an EMBL/GenBank/DDBJ whole genome shotgun (WGS) entry which is preliminary data.</text>
</comment>
<proteinExistence type="predicted"/>
<organism evidence="2">
    <name type="scientific">bioreactor metagenome</name>
    <dbReference type="NCBI Taxonomy" id="1076179"/>
    <lineage>
        <taxon>unclassified sequences</taxon>
        <taxon>metagenomes</taxon>
        <taxon>ecological metagenomes</taxon>
    </lineage>
</organism>
<evidence type="ECO:0000256" key="1">
    <source>
        <dbReference type="SAM" id="MobiDB-lite"/>
    </source>
</evidence>
<accession>A0A645CDU6</accession>
<dbReference type="EMBL" id="VSSQ01026373">
    <property type="protein sequence ID" value="MPM75052.1"/>
    <property type="molecule type" value="Genomic_DNA"/>
</dbReference>
<reference evidence="2" key="1">
    <citation type="submission" date="2019-08" db="EMBL/GenBank/DDBJ databases">
        <authorList>
            <person name="Kucharzyk K."/>
            <person name="Murdoch R.W."/>
            <person name="Higgins S."/>
            <person name="Loffler F."/>
        </authorList>
    </citation>
    <scope>NUCLEOTIDE SEQUENCE</scope>
</reference>